<protein>
    <submittedName>
        <fullName evidence="1">Uncharacterized protein</fullName>
    </submittedName>
</protein>
<keyword evidence="2" id="KW-1185">Reference proteome</keyword>
<dbReference type="Proteomes" id="UP000887116">
    <property type="component" value="Unassembled WGS sequence"/>
</dbReference>
<accession>A0A8X6F6S2</accession>
<dbReference type="EMBL" id="BMAO01011291">
    <property type="protein sequence ID" value="GFQ72655.1"/>
    <property type="molecule type" value="Genomic_DNA"/>
</dbReference>
<dbReference type="AlphaFoldDB" id="A0A8X6F6S2"/>
<name>A0A8X6F6S2_TRICU</name>
<reference evidence="1" key="1">
    <citation type="submission" date="2020-07" db="EMBL/GenBank/DDBJ databases">
        <title>Multicomponent nature underlies the extraordinary mechanical properties of spider dragline silk.</title>
        <authorList>
            <person name="Kono N."/>
            <person name="Nakamura H."/>
            <person name="Mori M."/>
            <person name="Yoshida Y."/>
            <person name="Ohtoshi R."/>
            <person name="Malay A.D."/>
            <person name="Moran D.A.P."/>
            <person name="Tomita M."/>
            <person name="Numata K."/>
            <person name="Arakawa K."/>
        </authorList>
    </citation>
    <scope>NUCLEOTIDE SEQUENCE</scope>
</reference>
<organism evidence="1 2">
    <name type="scientific">Trichonephila clavata</name>
    <name type="common">Joro spider</name>
    <name type="synonym">Nephila clavata</name>
    <dbReference type="NCBI Taxonomy" id="2740835"/>
    <lineage>
        <taxon>Eukaryota</taxon>
        <taxon>Metazoa</taxon>
        <taxon>Ecdysozoa</taxon>
        <taxon>Arthropoda</taxon>
        <taxon>Chelicerata</taxon>
        <taxon>Arachnida</taxon>
        <taxon>Araneae</taxon>
        <taxon>Araneomorphae</taxon>
        <taxon>Entelegynae</taxon>
        <taxon>Araneoidea</taxon>
        <taxon>Nephilidae</taxon>
        <taxon>Trichonephila</taxon>
    </lineage>
</organism>
<sequence length="88" mass="10349">MRRLIKYLYVTSSNPDWHPYEDRSHGNVISLRTLFNVFIKKSHGSLLFRRPSLNASKILLDLKNKSRVLRFNLDFKDKNEISGDGIQE</sequence>
<proteinExistence type="predicted"/>
<gene>
    <name evidence="1" type="ORF">TNCT_470111</name>
</gene>
<comment type="caution">
    <text evidence="1">The sequence shown here is derived from an EMBL/GenBank/DDBJ whole genome shotgun (WGS) entry which is preliminary data.</text>
</comment>
<evidence type="ECO:0000313" key="1">
    <source>
        <dbReference type="EMBL" id="GFQ72655.1"/>
    </source>
</evidence>
<evidence type="ECO:0000313" key="2">
    <source>
        <dbReference type="Proteomes" id="UP000887116"/>
    </source>
</evidence>